<dbReference type="Gene3D" id="3.30.420.10">
    <property type="entry name" value="Ribonuclease H-like superfamily/Ribonuclease H"/>
    <property type="match status" value="1"/>
</dbReference>
<comment type="catalytic activity">
    <reaction evidence="21">
        <text>DNA(n) + a 2'-deoxyribonucleoside 5'-triphosphate = DNA(n+1) + diphosphate</text>
        <dbReference type="Rhea" id="RHEA:22508"/>
        <dbReference type="Rhea" id="RHEA-COMP:17339"/>
        <dbReference type="Rhea" id="RHEA-COMP:17340"/>
        <dbReference type="ChEBI" id="CHEBI:33019"/>
        <dbReference type="ChEBI" id="CHEBI:61560"/>
        <dbReference type="ChEBI" id="CHEBI:173112"/>
        <dbReference type="EC" id="2.7.7.49"/>
    </reaction>
</comment>
<keyword evidence="10" id="KW-0255">Endonuclease</keyword>
<dbReference type="GO" id="GO:0006508">
    <property type="term" value="P:proteolysis"/>
    <property type="evidence" value="ECO:0007669"/>
    <property type="project" value="UniProtKB-KW"/>
</dbReference>
<evidence type="ECO:0000256" key="23">
    <source>
        <dbReference type="SAM" id="MobiDB-lite"/>
    </source>
</evidence>
<evidence type="ECO:0000256" key="14">
    <source>
        <dbReference type="ARBA" id="ARBA00022884"/>
    </source>
</evidence>
<dbReference type="Pfam" id="PF07727">
    <property type="entry name" value="RVT_2"/>
    <property type="match status" value="1"/>
</dbReference>
<keyword evidence="14" id="KW-0694">RNA-binding</keyword>
<dbReference type="GO" id="GO:0003723">
    <property type="term" value="F:RNA binding"/>
    <property type="evidence" value="ECO:0007669"/>
    <property type="project" value="UniProtKB-KW"/>
</dbReference>
<comment type="function">
    <text evidence="1">The aspartyl protease (PR) mediates the proteolytic cleavages of the Gag and Gag-Pol polyproteins after assembly of the VLP.</text>
</comment>
<keyword evidence="3" id="KW-1188">Viral release from host cell</keyword>
<evidence type="ECO:0000256" key="4">
    <source>
        <dbReference type="ARBA" id="ARBA00022670"/>
    </source>
</evidence>
<keyword evidence="7" id="KW-0479">Metal-binding</keyword>
<evidence type="ECO:0000256" key="21">
    <source>
        <dbReference type="ARBA" id="ARBA00048173"/>
    </source>
</evidence>
<feature type="compositionally biased region" description="Low complexity" evidence="23">
    <location>
        <begin position="57"/>
        <end position="80"/>
    </location>
</feature>
<feature type="compositionally biased region" description="Basic and acidic residues" evidence="23">
    <location>
        <begin position="817"/>
        <end position="829"/>
    </location>
</feature>
<dbReference type="Pfam" id="PF25597">
    <property type="entry name" value="SH3_retrovirus"/>
    <property type="match status" value="1"/>
</dbReference>
<evidence type="ECO:0000256" key="12">
    <source>
        <dbReference type="ARBA" id="ARBA00022840"/>
    </source>
</evidence>
<evidence type="ECO:0000256" key="7">
    <source>
        <dbReference type="ARBA" id="ARBA00022723"/>
    </source>
</evidence>
<dbReference type="EMBL" id="LWDD02001867">
    <property type="protein sequence ID" value="KAE8244227.1"/>
    <property type="molecule type" value="Genomic_DNA"/>
</dbReference>
<evidence type="ECO:0000256" key="8">
    <source>
        <dbReference type="ARBA" id="ARBA00022741"/>
    </source>
</evidence>
<dbReference type="InterPro" id="IPR012337">
    <property type="entry name" value="RNaseH-like_sf"/>
</dbReference>
<reference evidence="25" key="2">
    <citation type="journal article" date="2019" name="IMA Fungus">
        <title>Genome sequencing and comparison of five Tilletia species to identify candidate genes for the detection of regulated species infecting wheat.</title>
        <authorList>
            <person name="Nguyen H.D.T."/>
            <person name="Sultana T."/>
            <person name="Kesanakurti P."/>
            <person name="Hambleton S."/>
        </authorList>
    </citation>
    <scope>NUCLEOTIDE SEQUENCE</scope>
    <source>
        <strain evidence="25">DAOMC 238032</strain>
    </source>
</reference>
<feature type="compositionally biased region" description="Low complexity" evidence="23">
    <location>
        <begin position="769"/>
        <end position="800"/>
    </location>
</feature>
<keyword evidence="19" id="KW-0233">DNA recombination</keyword>
<dbReference type="GO" id="GO:0004519">
    <property type="term" value="F:endonuclease activity"/>
    <property type="evidence" value="ECO:0007669"/>
    <property type="project" value="UniProtKB-KW"/>
</dbReference>
<keyword evidence="9" id="KW-0064">Aspartyl protease</keyword>
<dbReference type="GO" id="GO:0005524">
    <property type="term" value="F:ATP binding"/>
    <property type="evidence" value="ECO:0007669"/>
    <property type="project" value="UniProtKB-KW"/>
</dbReference>
<dbReference type="InterPro" id="IPR043502">
    <property type="entry name" value="DNA/RNA_pol_sf"/>
</dbReference>
<dbReference type="InterPro" id="IPR039537">
    <property type="entry name" value="Retrotran_Ty1/copia-like"/>
</dbReference>
<dbReference type="PROSITE" id="PS50994">
    <property type="entry name" value="INTEGRASE"/>
    <property type="match status" value="1"/>
</dbReference>
<keyword evidence="5" id="KW-0548">Nucleotidyltransferase</keyword>
<reference evidence="25" key="1">
    <citation type="submission" date="2016-04" db="EMBL/GenBank/DDBJ databases">
        <authorList>
            <person name="Nguyen H.D."/>
            <person name="Kesanakurti P."/>
            <person name="Cullis J."/>
            <person name="Levesque C.A."/>
            <person name="Hambleton S."/>
        </authorList>
    </citation>
    <scope>NUCLEOTIDE SEQUENCE</scope>
    <source>
        <strain evidence="25">DAOMC 238032</strain>
    </source>
</reference>
<dbReference type="GO" id="GO:0015074">
    <property type="term" value="P:DNA integration"/>
    <property type="evidence" value="ECO:0007669"/>
    <property type="project" value="UniProtKB-KW"/>
</dbReference>
<evidence type="ECO:0000256" key="15">
    <source>
        <dbReference type="ARBA" id="ARBA00022908"/>
    </source>
</evidence>
<keyword evidence="18" id="KW-0917">Virion maturation</keyword>
<feature type="region of interest" description="Disordered" evidence="23">
    <location>
        <begin position="55"/>
        <end position="89"/>
    </location>
</feature>
<dbReference type="InterPro" id="IPR054722">
    <property type="entry name" value="PolX-like_BBD"/>
</dbReference>
<comment type="catalytic activity">
    <reaction evidence="22">
        <text>DNA(n) + a 2'-deoxyribonucleoside 5'-triphosphate = DNA(n+1) + diphosphate</text>
        <dbReference type="Rhea" id="RHEA:22508"/>
        <dbReference type="Rhea" id="RHEA-COMP:17339"/>
        <dbReference type="Rhea" id="RHEA-COMP:17340"/>
        <dbReference type="ChEBI" id="CHEBI:33019"/>
        <dbReference type="ChEBI" id="CHEBI:61560"/>
        <dbReference type="ChEBI" id="CHEBI:173112"/>
        <dbReference type="EC" id="2.7.7.7"/>
    </reaction>
</comment>
<evidence type="ECO:0000256" key="11">
    <source>
        <dbReference type="ARBA" id="ARBA00022801"/>
    </source>
</evidence>
<evidence type="ECO:0000313" key="25">
    <source>
        <dbReference type="EMBL" id="KAE8244227.1"/>
    </source>
</evidence>
<evidence type="ECO:0000256" key="19">
    <source>
        <dbReference type="ARBA" id="ARBA00023172"/>
    </source>
</evidence>
<dbReference type="InterPro" id="IPR013103">
    <property type="entry name" value="RVT_2"/>
</dbReference>
<evidence type="ECO:0000256" key="22">
    <source>
        <dbReference type="ARBA" id="ARBA00049244"/>
    </source>
</evidence>
<dbReference type="SUPFAM" id="SSF56672">
    <property type="entry name" value="DNA/RNA polymerases"/>
    <property type="match status" value="1"/>
</dbReference>
<name>A0A8T8SMS2_9BASI</name>
<evidence type="ECO:0000256" key="2">
    <source>
        <dbReference type="ARBA" id="ARBA00022578"/>
    </source>
</evidence>
<feature type="compositionally biased region" description="Pro residues" evidence="23">
    <location>
        <begin position="746"/>
        <end position="768"/>
    </location>
</feature>
<evidence type="ECO:0000259" key="24">
    <source>
        <dbReference type="PROSITE" id="PS50994"/>
    </source>
</evidence>
<dbReference type="InterPro" id="IPR057670">
    <property type="entry name" value="SH3_retrovirus"/>
</dbReference>
<evidence type="ECO:0000256" key="10">
    <source>
        <dbReference type="ARBA" id="ARBA00022759"/>
    </source>
</evidence>
<keyword evidence="16" id="KW-0695">RNA-directed DNA polymerase</keyword>
<dbReference type="SUPFAM" id="SSF53098">
    <property type="entry name" value="Ribonuclease H-like"/>
    <property type="match status" value="1"/>
</dbReference>
<dbReference type="PANTHER" id="PTHR42648:SF11">
    <property type="entry name" value="TRANSPOSON TY4-P GAG-POL POLYPROTEIN"/>
    <property type="match status" value="1"/>
</dbReference>
<organism evidence="25 26">
    <name type="scientific">Tilletia caries</name>
    <name type="common">wheat bunt fungus</name>
    <dbReference type="NCBI Taxonomy" id="13290"/>
    <lineage>
        <taxon>Eukaryota</taxon>
        <taxon>Fungi</taxon>
        <taxon>Dikarya</taxon>
        <taxon>Basidiomycota</taxon>
        <taxon>Ustilaginomycotina</taxon>
        <taxon>Exobasidiomycetes</taxon>
        <taxon>Tilletiales</taxon>
        <taxon>Tilletiaceae</taxon>
        <taxon>Tilletia</taxon>
    </lineage>
</organism>
<dbReference type="GO" id="GO:0004190">
    <property type="term" value="F:aspartic-type endopeptidase activity"/>
    <property type="evidence" value="ECO:0007669"/>
    <property type="project" value="UniProtKB-KW"/>
</dbReference>
<sequence>MNDTRAAIQQTWSNKHEFTFDEVVKRFAAEEALLGVHRQSEPESSDGAQALRIQHGSSMPQSSSQKQPSQQQQTGANRPNNARRNKAKTGSKCNWCNIVGHMGSDCRKRRDGHPPHPQSYAASQGWTNQPLHQLNAGYPQPQLVPAPYAVGARAMMVHPGMMHATALHASHFGGYDHPGPYVYPAYAAPVPAQPHHGGYTMPPPSLANRISEYPELAALSSASLPRQGPDIGVPLKWILDSGASSHMTPNGELFSDIQPDSTTVKTADGKRLRARGRGSITLITTNPTWNELILHDVLHVPELDCNLVSVVKLNQDYLRVEFTEQLEALITDPFQRDFTISATWSWQSQAYLLPVVGSVESAYVSAFVLRDDERSASSGASELATPTPSDQVFRLWVLWHPRLGHLGNSSLPILAQNSVGLPASLIKRSATGAFQCEICSLTNIKRLPFSASTTKSTRPLELVHADLTGRVICKSLGGAEYLAILVDDYTRMLWVLPLVQKSDFVLRFIEWRDQVVPYKGPVACLRTDGGGEFNNAALRAALAGARHERSCAYTSQQNGVAERYVGIVKSVMRPLLHGRHLPLEYWAEAAATAAYVRNRCPSTANDGKTPFELWHGTKPNLADLRVFGCLAFPMLSTKAREHSLAVRSRPGVFIGYDTLQKGYRIHFPDTKELVVTRNVDFHEDKGYDFSSLVVAESEPPLPPEVVVSSAPRPPGLRPRLVVIGPRQPDPAPSASVDVELPAAAAAPPPAAPPPLPPVSAPAPGPAPAAAPAAPSGAPRSSASVPSASVGAQAPAAAPGARPRPPPTRQYQTRQHTSRMEQGRQQRETSRAVLSMSDSFASAFHVQLSADGIELEPKTLKDAMRRSDWAQWLQAMREEMESHSEMGTWVLEKVPDDRELVGSRWVFKLKLDSEGAVSRYKARLVAQGFSQIFGVDYNETYSPVTRFVTIRTLLALAAYFGWQIHQLDVVTVYLYGKLETPVYMRQPPGFELPGQEHLCCRLIRSLYGLKQSGREWYFTLRAALIELGFEQSAADPAIFIFGQGTSAIIVAVYVDDVLVLGSNTEEIDAVKTALGKRFKMKDQGQIGHFLGMKIERSEDSRSFFISQSAYIRSMLERFNYKDIKAAPSPLDPKQRLQPYDGSASDEDRRRFQAMLGCLMWLAQASRSDLSYAVSTLARHASNPGPQHFGCIKRTMQYLAGTVEFKLHITANSDEDIVAYSDADFGGDFSAKSTSGWCVSVHGATVAWGSKLQTLVADSTAQAELIAVWQTAREVLALRHFFEDLGLRQINAGSPTVVYCDNQPAIHILSNPVSNGLTRHMERKYLATREHQERGLVHVTYINTKVNPADMFTKALIPATFQQHRSAIGLR</sequence>
<evidence type="ECO:0000256" key="18">
    <source>
        <dbReference type="ARBA" id="ARBA00023113"/>
    </source>
</evidence>
<evidence type="ECO:0000256" key="13">
    <source>
        <dbReference type="ARBA" id="ARBA00022842"/>
    </source>
</evidence>
<evidence type="ECO:0000256" key="5">
    <source>
        <dbReference type="ARBA" id="ARBA00022695"/>
    </source>
</evidence>
<dbReference type="PANTHER" id="PTHR42648">
    <property type="entry name" value="TRANSPOSASE, PUTATIVE-RELATED"/>
    <property type="match status" value="1"/>
</dbReference>
<dbReference type="GO" id="GO:0006310">
    <property type="term" value="P:DNA recombination"/>
    <property type="evidence" value="ECO:0007669"/>
    <property type="project" value="UniProtKB-KW"/>
</dbReference>
<evidence type="ECO:0000256" key="9">
    <source>
        <dbReference type="ARBA" id="ARBA00022750"/>
    </source>
</evidence>
<keyword evidence="20" id="KW-0511">Multifunctional enzyme</keyword>
<comment type="caution">
    <text evidence="25">The sequence shown here is derived from an EMBL/GenBank/DDBJ whole genome shotgun (WGS) entry which is preliminary data.</text>
</comment>
<dbReference type="InterPro" id="IPR001584">
    <property type="entry name" value="Integrase_cat-core"/>
</dbReference>
<evidence type="ECO:0000256" key="17">
    <source>
        <dbReference type="ARBA" id="ARBA00022932"/>
    </source>
</evidence>
<evidence type="ECO:0000256" key="20">
    <source>
        <dbReference type="ARBA" id="ARBA00023268"/>
    </source>
</evidence>
<evidence type="ECO:0000313" key="26">
    <source>
        <dbReference type="Proteomes" id="UP000077671"/>
    </source>
</evidence>
<dbReference type="InterPro" id="IPR036397">
    <property type="entry name" value="RNaseH_sf"/>
</dbReference>
<feature type="compositionally biased region" description="Low complexity" evidence="23">
    <location>
        <begin position="701"/>
        <end position="710"/>
    </location>
</feature>
<evidence type="ECO:0000256" key="1">
    <source>
        <dbReference type="ARBA" id="ARBA00002180"/>
    </source>
</evidence>
<feature type="domain" description="Integrase catalytic" evidence="24">
    <location>
        <begin position="455"/>
        <end position="618"/>
    </location>
</feature>
<dbReference type="GO" id="GO:0032196">
    <property type="term" value="P:transposition"/>
    <property type="evidence" value="ECO:0007669"/>
    <property type="project" value="UniProtKB-KW"/>
</dbReference>
<keyword evidence="17" id="KW-0239">DNA-directed DNA polymerase</keyword>
<keyword evidence="11" id="KW-0378">Hydrolase</keyword>
<keyword evidence="6" id="KW-0540">Nuclease</keyword>
<keyword evidence="12" id="KW-0067">ATP-binding</keyword>
<dbReference type="CDD" id="cd09272">
    <property type="entry name" value="RNase_HI_RT_Ty1"/>
    <property type="match status" value="1"/>
</dbReference>
<dbReference type="GO" id="GO:0046872">
    <property type="term" value="F:metal ion binding"/>
    <property type="evidence" value="ECO:0007669"/>
    <property type="project" value="UniProtKB-KW"/>
</dbReference>
<evidence type="ECO:0000256" key="6">
    <source>
        <dbReference type="ARBA" id="ARBA00022722"/>
    </source>
</evidence>
<dbReference type="Pfam" id="PF22936">
    <property type="entry name" value="Pol_BBD"/>
    <property type="match status" value="1"/>
</dbReference>
<keyword evidence="17" id="KW-0808">Transferase</keyword>
<keyword evidence="2" id="KW-0815">Transposition</keyword>
<accession>A0A8T8SMS2</accession>
<keyword evidence="15" id="KW-0229">DNA integration</keyword>
<evidence type="ECO:0000256" key="3">
    <source>
        <dbReference type="ARBA" id="ARBA00022612"/>
    </source>
</evidence>
<keyword evidence="8" id="KW-0547">Nucleotide-binding</keyword>
<dbReference type="GO" id="GO:0003964">
    <property type="term" value="F:RNA-directed DNA polymerase activity"/>
    <property type="evidence" value="ECO:0007669"/>
    <property type="project" value="UniProtKB-KW"/>
</dbReference>
<keyword evidence="13" id="KW-0460">Magnesium</keyword>
<dbReference type="GO" id="GO:0003887">
    <property type="term" value="F:DNA-directed DNA polymerase activity"/>
    <property type="evidence" value="ECO:0007669"/>
    <property type="project" value="UniProtKB-KW"/>
</dbReference>
<feature type="region of interest" description="Disordered" evidence="23">
    <location>
        <begin position="701"/>
        <end position="832"/>
    </location>
</feature>
<gene>
    <name evidence="25" type="ORF">A4X03_0g7598</name>
</gene>
<keyword evidence="4" id="KW-0645">Protease</keyword>
<dbReference type="GO" id="GO:0005634">
    <property type="term" value="C:nucleus"/>
    <property type="evidence" value="ECO:0007669"/>
    <property type="project" value="UniProtKB-ARBA"/>
</dbReference>
<proteinExistence type="predicted"/>
<protein>
    <recommendedName>
        <fullName evidence="24">Integrase catalytic domain-containing protein</fullName>
    </recommendedName>
</protein>
<dbReference type="Proteomes" id="UP000077671">
    <property type="component" value="Unassembled WGS sequence"/>
</dbReference>
<evidence type="ECO:0000256" key="16">
    <source>
        <dbReference type="ARBA" id="ARBA00022918"/>
    </source>
</evidence>